<dbReference type="eggNOG" id="ENOG502ZBAD">
    <property type="taxonomic scope" value="Bacteria"/>
</dbReference>
<organism evidence="1 2">
    <name type="scientific">Fibrisoma limi BUZ 3</name>
    <dbReference type="NCBI Taxonomy" id="1185876"/>
    <lineage>
        <taxon>Bacteria</taxon>
        <taxon>Pseudomonadati</taxon>
        <taxon>Bacteroidota</taxon>
        <taxon>Cytophagia</taxon>
        <taxon>Cytophagales</taxon>
        <taxon>Spirosomataceae</taxon>
        <taxon>Fibrisoma</taxon>
    </lineage>
</organism>
<proteinExistence type="predicted"/>
<accession>I2GM36</accession>
<sequence length="404" mass="44725">MIYTGCRLFVLWTCIITGLLASATEGLGQDVMYFSNGDSLPNARPTAIAAGNVTFTHTRNGVARAYTFSRSRVLAAFNNKGSFLILSELPTDAAVASEQLSQYLSAVPPEPEHDYLVRGTSPAILPVRISHESDSSVNYLSPDNQVASVKKSELVAILYQDGRHSLIGPRADAIAVLTSLHSTLVKMQQGTLPMLATMPQDTVLIKAVKQIVPDRVTTFSQPTRSDTLGSVGAVPDSQTVEREKYRAQSIQRVNQFISYLDIITDRNRSDTEKDKAIEQVKALFLPGAMIEVTLARRPGVRSYLVAQYLNQIRLVPYFTYQLNWVETQFINGLKRAPDGTYYGIIVGQQTFTGYGKNEQVVHSDFMTKQVRVKLSDPSKTINRQDDDATEQVLLNKVSIDVKQN</sequence>
<protein>
    <submittedName>
        <fullName evidence="1">Uncharacterized protein</fullName>
    </submittedName>
</protein>
<evidence type="ECO:0000313" key="1">
    <source>
        <dbReference type="EMBL" id="CCH54962.1"/>
    </source>
</evidence>
<dbReference type="Proteomes" id="UP000009309">
    <property type="component" value="Unassembled WGS sequence"/>
</dbReference>
<keyword evidence="2" id="KW-1185">Reference proteome</keyword>
<gene>
    <name evidence="1" type="ORF">BN8_04186</name>
</gene>
<dbReference type="EMBL" id="CAIT01000007">
    <property type="protein sequence ID" value="CCH54962.1"/>
    <property type="molecule type" value="Genomic_DNA"/>
</dbReference>
<reference evidence="1 2" key="1">
    <citation type="journal article" date="2012" name="J. Bacteriol.">
        <title>Genome Sequence of the Filamentous Bacterium Fibrisoma limi BUZ 3T.</title>
        <authorList>
            <person name="Filippini M."/>
            <person name="Qi W."/>
            <person name="Jaenicke S."/>
            <person name="Goesmann A."/>
            <person name="Smits T.H."/>
            <person name="Bagheri H.C."/>
        </authorList>
    </citation>
    <scope>NUCLEOTIDE SEQUENCE [LARGE SCALE GENOMIC DNA]</scope>
    <source>
        <strain evidence="2">BUZ 3T</strain>
    </source>
</reference>
<evidence type="ECO:0000313" key="2">
    <source>
        <dbReference type="Proteomes" id="UP000009309"/>
    </source>
</evidence>
<comment type="caution">
    <text evidence="1">The sequence shown here is derived from an EMBL/GenBank/DDBJ whole genome shotgun (WGS) entry which is preliminary data.</text>
</comment>
<dbReference type="STRING" id="1185876.BN8_04186"/>
<name>I2GM36_9BACT</name>
<dbReference type="AlphaFoldDB" id="I2GM36"/>